<protein>
    <recommendedName>
        <fullName evidence="4">Guanylate-binding protein/Atlastin C-terminal domain-containing protein</fullName>
    </recommendedName>
</protein>
<feature type="coiled-coil region" evidence="1">
    <location>
        <begin position="216"/>
        <end position="322"/>
    </location>
</feature>
<dbReference type="GO" id="GO:0005525">
    <property type="term" value="F:GTP binding"/>
    <property type="evidence" value="ECO:0007669"/>
    <property type="project" value="InterPro"/>
</dbReference>
<dbReference type="Gene3D" id="3.40.50.300">
    <property type="entry name" value="P-loop containing nucleotide triphosphate hydrolases"/>
    <property type="match status" value="1"/>
</dbReference>
<dbReference type="InterPro" id="IPR027417">
    <property type="entry name" value="P-loop_NTPase"/>
</dbReference>
<name>A0AAU9VIG8_9CNID</name>
<keyword evidence="1" id="KW-0175">Coiled coil</keyword>
<dbReference type="GO" id="GO:0003924">
    <property type="term" value="F:GTPase activity"/>
    <property type="evidence" value="ECO:0007669"/>
    <property type="project" value="InterPro"/>
</dbReference>
<sequence length="362" mass="41805">MGQADHTQQVAESILCFFPGFEAFKLPPPSASEEVMKNINRNKSQINSEFFSGIEKFKVLLKRTLTPKHSFNDGELVTGEGLAALVELYVQAINTPGVIPNSFADRDYVTWQTENDQFTREACDALLKQLKKQHLDPILDQLHGKEGAKVMFDDIVAGYKKIEQDYKARATGAKQVCAAAFFEFHPELMTEMQQYLGVLKQLKDFDENLSREIAAKAYQEQEKIKLEEEHERLQQENRQRHKEMEMLQAKQEQEKKRLREQMEAEAAVQLQQMENMVKARMMEVEKHRRNFMQENQVLSQRLAQMQKSNEGMEKTVESLRQQLLLNQSRQRQVQKPGFFDRALQMIPVLGGVASTLSKCSVM</sequence>
<dbReference type="EMBL" id="CALNXJ010000001">
    <property type="protein sequence ID" value="CAH3030963.1"/>
    <property type="molecule type" value="Genomic_DNA"/>
</dbReference>
<comment type="caution">
    <text evidence="2">The sequence shown here is derived from an EMBL/GenBank/DDBJ whole genome shotgun (WGS) entry which is preliminary data.</text>
</comment>
<proteinExistence type="predicted"/>
<organism evidence="2 3">
    <name type="scientific">Pocillopora meandrina</name>
    <dbReference type="NCBI Taxonomy" id="46732"/>
    <lineage>
        <taxon>Eukaryota</taxon>
        <taxon>Metazoa</taxon>
        <taxon>Cnidaria</taxon>
        <taxon>Anthozoa</taxon>
        <taxon>Hexacorallia</taxon>
        <taxon>Scleractinia</taxon>
        <taxon>Astrocoeniina</taxon>
        <taxon>Pocilloporidae</taxon>
        <taxon>Pocillopora</taxon>
    </lineage>
</organism>
<evidence type="ECO:0000313" key="2">
    <source>
        <dbReference type="EMBL" id="CAH3030963.1"/>
    </source>
</evidence>
<dbReference type="AlphaFoldDB" id="A0AAU9VIG8"/>
<dbReference type="Proteomes" id="UP001159428">
    <property type="component" value="Unassembled WGS sequence"/>
</dbReference>
<dbReference type="InterPro" id="IPR036543">
    <property type="entry name" value="Guanylate-bd_C_sf"/>
</dbReference>
<evidence type="ECO:0000256" key="1">
    <source>
        <dbReference type="SAM" id="Coils"/>
    </source>
</evidence>
<keyword evidence="3" id="KW-1185">Reference proteome</keyword>
<reference evidence="2 3" key="1">
    <citation type="submission" date="2022-05" db="EMBL/GenBank/DDBJ databases">
        <authorList>
            <consortium name="Genoscope - CEA"/>
            <person name="William W."/>
        </authorList>
    </citation>
    <scope>NUCLEOTIDE SEQUENCE [LARGE SCALE GENOMIC DNA]</scope>
</reference>
<dbReference type="SUPFAM" id="SSF48340">
    <property type="entry name" value="Interferon-induced guanylate-binding protein 1 (GBP1), C-terminal domain"/>
    <property type="match status" value="1"/>
</dbReference>
<evidence type="ECO:0008006" key="4">
    <source>
        <dbReference type="Google" id="ProtNLM"/>
    </source>
</evidence>
<evidence type="ECO:0000313" key="3">
    <source>
        <dbReference type="Proteomes" id="UP001159428"/>
    </source>
</evidence>
<accession>A0AAU9VIG8</accession>
<gene>
    <name evidence="2" type="ORF">PMEA_00001180</name>
</gene>